<protein>
    <recommendedName>
        <fullName evidence="2">Outer membrane protein beta-barrel domain-containing protein</fullName>
    </recommendedName>
</protein>
<dbReference type="SUPFAM" id="SSF56925">
    <property type="entry name" value="OMPA-like"/>
    <property type="match status" value="1"/>
</dbReference>
<accession>A0A806K262</accession>
<dbReference type="AlphaFoldDB" id="A0A806K262"/>
<name>A0A806K262_9BACT</name>
<evidence type="ECO:0008006" key="2">
    <source>
        <dbReference type="Google" id="ProtNLM"/>
    </source>
</evidence>
<reference evidence="1" key="1">
    <citation type="submission" date="2012-03" db="EMBL/GenBank/DDBJ databases">
        <title>Functional metagenomics reveals considerable lignocellulase gene clusters in the gut microbiome of a wood-feeding higher termite.</title>
        <authorList>
            <person name="Liu N."/>
        </authorList>
    </citation>
    <scope>NUCLEOTIDE SEQUENCE</scope>
</reference>
<evidence type="ECO:0000313" key="1">
    <source>
        <dbReference type="EMBL" id="AGS54072.1"/>
    </source>
</evidence>
<organism evidence="1">
    <name type="scientific">uncultured bacterium contig00007</name>
    <dbReference type="NCBI Taxonomy" id="1181499"/>
    <lineage>
        <taxon>Bacteria</taxon>
        <taxon>environmental samples</taxon>
    </lineage>
</organism>
<dbReference type="InterPro" id="IPR011250">
    <property type="entry name" value="OMP/PagP_B-barrel"/>
</dbReference>
<sequence>MLTYSLYAQDFSDPTPPPPYSTSIGLGAEISSNSREGVAAGGVLSFGIDLNQQFALGLKASFSLDADSVSTLEPRVFARYYLPLKITGLFAQAELGAALIFEDSKLYPAFSGGIAAGWRYYLYKNLYIEPAVRAGYPFIWGLSLTAGWRFNGESQ</sequence>
<proteinExistence type="predicted"/>
<dbReference type="EMBL" id="JQ844276">
    <property type="protein sequence ID" value="AGS54072.1"/>
    <property type="molecule type" value="Genomic_DNA"/>
</dbReference>